<keyword evidence="1" id="KW-0812">Transmembrane</keyword>
<accession>A0A8S9PC19</accession>
<organism evidence="2 3">
    <name type="scientific">Brassica cretica</name>
    <name type="common">Mustard</name>
    <dbReference type="NCBI Taxonomy" id="69181"/>
    <lineage>
        <taxon>Eukaryota</taxon>
        <taxon>Viridiplantae</taxon>
        <taxon>Streptophyta</taxon>
        <taxon>Embryophyta</taxon>
        <taxon>Tracheophyta</taxon>
        <taxon>Spermatophyta</taxon>
        <taxon>Magnoliopsida</taxon>
        <taxon>eudicotyledons</taxon>
        <taxon>Gunneridae</taxon>
        <taxon>Pentapetalae</taxon>
        <taxon>rosids</taxon>
        <taxon>malvids</taxon>
        <taxon>Brassicales</taxon>
        <taxon>Brassicaceae</taxon>
        <taxon>Brassiceae</taxon>
        <taxon>Brassica</taxon>
    </lineage>
</organism>
<keyword evidence="1" id="KW-0472">Membrane</keyword>
<name>A0A8S9PC19_BRACR</name>
<dbReference type="AlphaFoldDB" id="A0A8S9PC19"/>
<proteinExistence type="predicted"/>
<dbReference type="EMBL" id="QGKX02001521">
    <property type="protein sequence ID" value="KAF3510617.1"/>
    <property type="molecule type" value="Genomic_DNA"/>
</dbReference>
<evidence type="ECO:0000256" key="1">
    <source>
        <dbReference type="SAM" id="Phobius"/>
    </source>
</evidence>
<feature type="transmembrane region" description="Helical" evidence="1">
    <location>
        <begin position="12"/>
        <end position="31"/>
    </location>
</feature>
<evidence type="ECO:0000313" key="2">
    <source>
        <dbReference type="EMBL" id="KAF3510617.1"/>
    </source>
</evidence>
<gene>
    <name evidence="2" type="ORF">F2Q69_00006391</name>
</gene>
<protein>
    <submittedName>
        <fullName evidence="2">Uncharacterized protein</fullName>
    </submittedName>
</protein>
<comment type="caution">
    <text evidence="2">The sequence shown here is derived from an EMBL/GenBank/DDBJ whole genome shotgun (WGS) entry which is preliminary data.</text>
</comment>
<keyword evidence="1" id="KW-1133">Transmembrane helix</keyword>
<evidence type="ECO:0000313" key="3">
    <source>
        <dbReference type="Proteomes" id="UP000712600"/>
    </source>
</evidence>
<dbReference type="Proteomes" id="UP000712600">
    <property type="component" value="Unassembled WGS sequence"/>
</dbReference>
<sequence length="68" mass="7790">MAVLRSADYHFYSAMIIVVFFVVMPSPTFFARLIPLGRILWGFVRLRWAIGIVDEILDTGDFGDFSCE</sequence>
<reference evidence="2" key="1">
    <citation type="submission" date="2019-12" db="EMBL/GenBank/DDBJ databases">
        <title>Genome sequencing and annotation of Brassica cretica.</title>
        <authorList>
            <person name="Studholme D.J."/>
            <person name="Sarris P."/>
        </authorList>
    </citation>
    <scope>NUCLEOTIDE SEQUENCE</scope>
    <source>
        <strain evidence="2">PFS-109/04</strain>
        <tissue evidence="2">Leaf</tissue>
    </source>
</reference>